<dbReference type="RefSeq" id="WP_012617394.1">
    <property type="nucleotide sequence ID" value="NC_011832.1"/>
</dbReference>
<keyword evidence="1" id="KW-0472">Membrane</keyword>
<dbReference type="OrthoDB" id="107643at2157"/>
<evidence type="ECO:0000313" key="2">
    <source>
        <dbReference type="EMBL" id="ACL16075.1"/>
    </source>
</evidence>
<feature type="transmembrane region" description="Helical" evidence="1">
    <location>
        <begin position="115"/>
        <end position="136"/>
    </location>
</feature>
<dbReference type="KEGG" id="mpl:Mpal_0709"/>
<feature type="transmembrane region" description="Helical" evidence="1">
    <location>
        <begin position="20"/>
        <end position="46"/>
    </location>
</feature>
<accession>B8GG01</accession>
<evidence type="ECO:0000256" key="1">
    <source>
        <dbReference type="SAM" id="Phobius"/>
    </source>
</evidence>
<dbReference type="eggNOG" id="arCOG04521">
    <property type="taxonomic scope" value="Archaea"/>
</dbReference>
<dbReference type="EMBL" id="CP001338">
    <property type="protein sequence ID" value="ACL16075.1"/>
    <property type="molecule type" value="Genomic_DNA"/>
</dbReference>
<dbReference type="HOGENOM" id="CLU_046089_0_0_2"/>
<feature type="transmembrane region" description="Helical" evidence="1">
    <location>
        <begin position="351"/>
        <end position="371"/>
    </location>
</feature>
<dbReference type="GeneID" id="7271855"/>
<gene>
    <name evidence="2" type="ordered locus">Mpal_0709</name>
</gene>
<evidence type="ECO:0000313" key="3">
    <source>
        <dbReference type="Proteomes" id="UP000002457"/>
    </source>
</evidence>
<reference evidence="2 3" key="1">
    <citation type="journal article" date="2015" name="Genome Announc.">
        <title>Complete Genome Sequence of Methanosphaerula palustris E1-9CT, a Hydrogenotrophic Methanogen Isolated from a Minerotrophic Fen Peatland.</title>
        <authorList>
            <person name="Cadillo-Quiroz H."/>
            <person name="Browne P."/>
            <person name="Kyrpides N."/>
            <person name="Woyke T."/>
            <person name="Goodwin L."/>
            <person name="Detter C."/>
            <person name="Yavitt J.B."/>
            <person name="Zinder S.H."/>
        </authorList>
    </citation>
    <scope>NUCLEOTIDE SEQUENCE [LARGE SCALE GENOMIC DNA]</scope>
    <source>
        <strain evidence="3">ATCC BAA-1556 / DSM 19958 / E1-9c</strain>
    </source>
</reference>
<feature type="transmembrane region" description="Helical" evidence="1">
    <location>
        <begin position="413"/>
        <end position="431"/>
    </location>
</feature>
<feature type="transmembrane region" description="Helical" evidence="1">
    <location>
        <begin position="52"/>
        <end position="76"/>
    </location>
</feature>
<keyword evidence="1" id="KW-0812">Transmembrane</keyword>
<keyword evidence="3" id="KW-1185">Reference proteome</keyword>
<feature type="transmembrane region" description="Helical" evidence="1">
    <location>
        <begin position="175"/>
        <end position="193"/>
    </location>
</feature>
<keyword evidence="1" id="KW-1133">Transmembrane helix</keyword>
<feature type="transmembrane region" description="Helical" evidence="1">
    <location>
        <begin position="142"/>
        <end position="163"/>
    </location>
</feature>
<name>B8GG01_METPE</name>
<feature type="transmembrane region" description="Helical" evidence="1">
    <location>
        <begin position="309"/>
        <end position="330"/>
    </location>
</feature>
<proteinExistence type="predicted"/>
<feature type="transmembrane region" description="Helical" evidence="1">
    <location>
        <begin position="437"/>
        <end position="453"/>
    </location>
</feature>
<dbReference type="STRING" id="521011.Mpal_0709"/>
<sequence>MFELFTSMMKEEWRIHSTIFGSLSFALFPVMIAGIAFMSTFLLPLFGTVIPIVQLILITHALFLLLGVMVGGFGLLGNEVMNRRFGQASLLAYSARTLPLSERFIFLNFVIKDTVYYFILWVFPFVAGFGIAAPILGISLLYPLSLLLTLTLTFLTGLAWVFLLSTIYARSKRGLALAGLFLVAVFGGTYLFFGVDLLRMFPPLALFEAFSPVVLIEALLLIIVPFVIAVQTFTTEQADATKRYPDRLTPLMKRLSFFPYPYLAAKDLLDLMRTGAAVGQTIFSFLLPLGLMWFFLSLIGSFLPHAALLLLFAILTGVLASTMYTWITAFDTVGSYGCLPIAVRTIIFSKICTFSLLQVIPVVFLAILALTTGAGQYLPSVLVLGLAISFFGLAVTVYLTGLSPNVLIYDAKVLVTYLISMAVVIVPLIVLSFMNPLYPLAAVLLFIPAAFLVRRSYPRWEKADIEGF</sequence>
<organism evidence="2 3">
    <name type="scientific">Methanosphaerula palustris (strain ATCC BAA-1556 / DSM 19958 / E1-9c)</name>
    <dbReference type="NCBI Taxonomy" id="521011"/>
    <lineage>
        <taxon>Archaea</taxon>
        <taxon>Methanobacteriati</taxon>
        <taxon>Methanobacteriota</taxon>
        <taxon>Stenosarchaea group</taxon>
        <taxon>Methanomicrobia</taxon>
        <taxon>Methanomicrobiales</taxon>
        <taxon>Methanoregulaceae</taxon>
        <taxon>Methanosphaerula</taxon>
    </lineage>
</organism>
<feature type="transmembrane region" description="Helical" evidence="1">
    <location>
        <begin position="282"/>
        <end position="303"/>
    </location>
</feature>
<protein>
    <recommendedName>
        <fullName evidence="4">Transmembrane protein</fullName>
    </recommendedName>
</protein>
<dbReference type="Proteomes" id="UP000002457">
    <property type="component" value="Chromosome"/>
</dbReference>
<feature type="transmembrane region" description="Helical" evidence="1">
    <location>
        <begin position="213"/>
        <end position="233"/>
    </location>
</feature>
<feature type="transmembrane region" description="Helical" evidence="1">
    <location>
        <begin position="377"/>
        <end position="401"/>
    </location>
</feature>
<dbReference type="AlphaFoldDB" id="B8GG01"/>
<evidence type="ECO:0008006" key="4">
    <source>
        <dbReference type="Google" id="ProtNLM"/>
    </source>
</evidence>